<dbReference type="Proteomes" id="UP001623559">
    <property type="component" value="Unassembled WGS sequence"/>
</dbReference>
<evidence type="ECO:0000313" key="8">
    <source>
        <dbReference type="EMBL" id="MFL0205128.1"/>
    </source>
</evidence>
<dbReference type="EMBL" id="JBEWZG010000001">
    <property type="protein sequence ID" value="MFL0205128.1"/>
    <property type="molecule type" value="Genomic_DNA"/>
</dbReference>
<comment type="caution">
    <text evidence="8">The sequence shown here is derived from an EMBL/GenBank/DDBJ whole genome shotgun (WGS) entry which is preliminary data.</text>
</comment>
<evidence type="ECO:0000256" key="5">
    <source>
        <dbReference type="ARBA" id="ARBA00023136"/>
    </source>
</evidence>
<evidence type="ECO:0000256" key="4">
    <source>
        <dbReference type="ARBA" id="ARBA00022801"/>
    </source>
</evidence>
<dbReference type="PANTHER" id="PTHR34990:SF1">
    <property type="entry name" value="UDP-2,3-DIACYLGLUCOSAMINE HYDROLASE"/>
    <property type="match status" value="1"/>
</dbReference>
<name>A0ABW8STY4_9BACT</name>
<keyword evidence="2" id="KW-0997">Cell inner membrane</keyword>
<dbReference type="Pfam" id="PF00149">
    <property type="entry name" value="Metallophos"/>
    <property type="match status" value="1"/>
</dbReference>
<proteinExistence type="predicted"/>
<dbReference type="EC" id="3.6.1.54" evidence="8"/>
<accession>A0ABW8STY4</accession>
<dbReference type="Gene3D" id="3.60.21.10">
    <property type="match status" value="1"/>
</dbReference>
<dbReference type="SUPFAM" id="SSF56300">
    <property type="entry name" value="Metallo-dependent phosphatases"/>
    <property type="match status" value="1"/>
</dbReference>
<dbReference type="InterPro" id="IPR043461">
    <property type="entry name" value="LpxH-like"/>
</dbReference>
<keyword evidence="6" id="KW-0464">Manganese</keyword>
<dbReference type="InterPro" id="IPR004843">
    <property type="entry name" value="Calcineurin-like_PHP"/>
</dbReference>
<evidence type="ECO:0000256" key="6">
    <source>
        <dbReference type="ARBA" id="ARBA00023211"/>
    </source>
</evidence>
<evidence type="ECO:0000256" key="3">
    <source>
        <dbReference type="ARBA" id="ARBA00022723"/>
    </source>
</evidence>
<feature type="domain" description="Calcineurin-like phosphoesterase" evidence="7">
    <location>
        <begin position="11"/>
        <end position="221"/>
    </location>
</feature>
<keyword evidence="1" id="KW-1003">Cell membrane</keyword>
<dbReference type="InterPro" id="IPR029052">
    <property type="entry name" value="Metallo-depent_PP-like"/>
</dbReference>
<evidence type="ECO:0000256" key="1">
    <source>
        <dbReference type="ARBA" id="ARBA00022475"/>
    </source>
</evidence>
<reference evidence="8 9" key="1">
    <citation type="submission" date="2024-07" db="EMBL/GenBank/DDBJ databases">
        <authorList>
            <person name="Pitt A."/>
            <person name="Hahn M.W."/>
        </authorList>
    </citation>
    <scope>NUCLEOTIDE SEQUENCE [LARGE SCALE GENOMIC DNA]</scope>
    <source>
        <strain evidence="8 9">2-AUSEE-184A6</strain>
    </source>
</reference>
<dbReference type="CDD" id="cd07398">
    <property type="entry name" value="MPP_YbbF-LpxH"/>
    <property type="match status" value="1"/>
</dbReference>
<evidence type="ECO:0000259" key="7">
    <source>
        <dbReference type="Pfam" id="PF00149"/>
    </source>
</evidence>
<keyword evidence="3" id="KW-0479">Metal-binding</keyword>
<organism evidence="8 9">
    <name type="scientific">Aquirufa novilacunae</name>
    <dbReference type="NCBI Taxonomy" id="3139305"/>
    <lineage>
        <taxon>Bacteria</taxon>
        <taxon>Pseudomonadati</taxon>
        <taxon>Bacteroidota</taxon>
        <taxon>Cytophagia</taxon>
        <taxon>Cytophagales</taxon>
        <taxon>Flectobacillaceae</taxon>
        <taxon>Aquirufa</taxon>
    </lineage>
</organism>
<dbReference type="RefSeq" id="WP_406776733.1">
    <property type="nucleotide sequence ID" value="NZ_JBEWZG010000001.1"/>
</dbReference>
<evidence type="ECO:0000256" key="2">
    <source>
        <dbReference type="ARBA" id="ARBA00022519"/>
    </source>
</evidence>
<keyword evidence="5" id="KW-0472">Membrane</keyword>
<keyword evidence="4 8" id="KW-0378">Hydrolase</keyword>
<dbReference type="GO" id="GO:0016787">
    <property type="term" value="F:hydrolase activity"/>
    <property type="evidence" value="ECO:0007669"/>
    <property type="project" value="UniProtKB-KW"/>
</dbReference>
<evidence type="ECO:0000313" key="9">
    <source>
        <dbReference type="Proteomes" id="UP001623559"/>
    </source>
</evidence>
<sequence>MIHLHLTSGKKVYFASDFHLGFPDEITSREREKALVSWLDQVQKDAQDLFLMGDLFDFWFEYKTAVPRGFVRFLGKLSALADQGIQIHVFVGNHDLWMWEYLEKELGAKIYREPSDLKISTPNKSFQLHIGHGDGLGPGDTGYKILKKVFTNRLAQWLFGFLHPNVGISLANFWSSTRKESTLAKGEDAFQAETDFILAYIRETAAKKPEIESFVFGHRHHPMAFPVGTTATYYNLGDWFNPQFKNAYYLQIDENKIDFIHFNAPSGV</sequence>
<gene>
    <name evidence="8" type="ORF">V7S74_00075</name>
</gene>
<dbReference type="PANTHER" id="PTHR34990">
    <property type="entry name" value="UDP-2,3-DIACYLGLUCOSAMINE HYDROLASE-RELATED"/>
    <property type="match status" value="1"/>
</dbReference>
<protein>
    <submittedName>
        <fullName evidence="8">UDP-2,3-diacylglucosamine diphosphatase</fullName>
        <ecNumber evidence="8">3.6.1.54</ecNumber>
    </submittedName>
</protein>